<dbReference type="Pfam" id="PF13704">
    <property type="entry name" value="Glyco_tranf_2_4"/>
    <property type="match status" value="1"/>
</dbReference>
<dbReference type="GO" id="GO:0016740">
    <property type="term" value="F:transferase activity"/>
    <property type="evidence" value="ECO:0007669"/>
    <property type="project" value="UniProtKB-KW"/>
</dbReference>
<dbReference type="RefSeq" id="WP_076659434.1">
    <property type="nucleotide sequence ID" value="NZ_FTPR01000001.1"/>
</dbReference>
<reference evidence="2" key="1">
    <citation type="submission" date="2017-01" db="EMBL/GenBank/DDBJ databases">
        <authorList>
            <person name="Varghese N."/>
            <person name="Submissions S."/>
        </authorList>
    </citation>
    <scope>NUCLEOTIDE SEQUENCE [LARGE SCALE GENOMIC DNA]</scope>
    <source>
        <strain evidence="2">DSM 29591</strain>
    </source>
</reference>
<gene>
    <name evidence="1" type="ORF">SAMN05421665_2054</name>
</gene>
<accession>A0A1R3X357</accession>
<dbReference type="STRING" id="287098.SAMN05421665_2054"/>
<evidence type="ECO:0000313" key="2">
    <source>
        <dbReference type="Proteomes" id="UP000186997"/>
    </source>
</evidence>
<keyword evidence="1" id="KW-0808">Transferase</keyword>
<keyword evidence="2" id="KW-1185">Reference proteome</keyword>
<evidence type="ECO:0000313" key="1">
    <source>
        <dbReference type="EMBL" id="SIT85423.1"/>
    </source>
</evidence>
<dbReference type="EMBL" id="FTPR01000001">
    <property type="protein sequence ID" value="SIT85423.1"/>
    <property type="molecule type" value="Genomic_DNA"/>
</dbReference>
<protein>
    <submittedName>
        <fullName evidence="1">Glycosyl transferase family 2</fullName>
    </submittedName>
</protein>
<organism evidence="1 2">
    <name type="scientific">Yoonia rosea</name>
    <dbReference type="NCBI Taxonomy" id="287098"/>
    <lineage>
        <taxon>Bacteria</taxon>
        <taxon>Pseudomonadati</taxon>
        <taxon>Pseudomonadota</taxon>
        <taxon>Alphaproteobacteria</taxon>
        <taxon>Rhodobacterales</taxon>
        <taxon>Paracoccaceae</taxon>
        <taxon>Yoonia</taxon>
    </lineage>
</organism>
<dbReference type="Proteomes" id="UP000186997">
    <property type="component" value="Unassembled WGS sequence"/>
</dbReference>
<dbReference type="OrthoDB" id="7203640at2"/>
<proteinExistence type="predicted"/>
<name>A0A1R3X357_9RHOB</name>
<dbReference type="AlphaFoldDB" id="A0A1R3X357"/>
<sequence>MLTQTPSWAVVATVDEPPALLQAFVAWHLSLGASEVFLYFDRPSAAGSVDFTHLPQVTVVAYDAAHWQRFGKPRPHRHEIRQVRNAQDAYQRTAADWILHCDADEYLRAAMPVVDILAGIEAETECFILGVAERVHPMGKVGAGLFDGAFRRPFQGPAKRGAAVFGADFKMTNRGLTGHAQGKAFVRTGRGLHMSIHRPRWPKPAQEVVSTRARNEVLELLHFEGLTPHYWFYKLSRMIQALNEDDGMPPSDHRRRQAEALMAAPQLAEGLYHRLKSVDAPTIKALVERGLWDDRAFDPGPVVARYFAGQVADASPQAIDNWLATNKTHVTDYLQK</sequence>